<dbReference type="Proteomes" id="UP000021369">
    <property type="component" value="Unassembled WGS sequence"/>
</dbReference>
<evidence type="ECO:0000256" key="2">
    <source>
        <dbReference type="SAM" id="Phobius"/>
    </source>
</evidence>
<proteinExistence type="predicted"/>
<organism evidence="3 4">
    <name type="scientific">Ruminococcus albus SY3</name>
    <dbReference type="NCBI Taxonomy" id="1341156"/>
    <lineage>
        <taxon>Bacteria</taxon>
        <taxon>Bacillati</taxon>
        <taxon>Bacillota</taxon>
        <taxon>Clostridia</taxon>
        <taxon>Eubacteriales</taxon>
        <taxon>Oscillospiraceae</taxon>
        <taxon>Ruminococcus</taxon>
    </lineage>
</organism>
<accession>A0A011VU69</accession>
<comment type="caution">
    <text evidence="3">The sequence shown here is derived from an EMBL/GenBank/DDBJ whole genome shotgun (WGS) entry which is preliminary data.</text>
</comment>
<feature type="region of interest" description="Disordered" evidence="1">
    <location>
        <begin position="246"/>
        <end position="267"/>
    </location>
</feature>
<evidence type="ECO:0000313" key="3">
    <source>
        <dbReference type="EMBL" id="EXM38158.1"/>
    </source>
</evidence>
<keyword evidence="2" id="KW-1133">Transmembrane helix</keyword>
<protein>
    <recommendedName>
        <fullName evidence="5">DUF4878 domain-containing protein</fullName>
    </recommendedName>
</protein>
<name>A0A011VU69_RUMAL</name>
<dbReference type="AlphaFoldDB" id="A0A011VU69"/>
<keyword evidence="2" id="KW-0812">Transmembrane</keyword>
<evidence type="ECO:0000256" key="1">
    <source>
        <dbReference type="SAM" id="MobiDB-lite"/>
    </source>
</evidence>
<feature type="transmembrane region" description="Helical" evidence="2">
    <location>
        <begin position="77"/>
        <end position="96"/>
    </location>
</feature>
<evidence type="ECO:0000313" key="4">
    <source>
        <dbReference type="Proteomes" id="UP000021369"/>
    </source>
</evidence>
<dbReference type="PATRIC" id="fig|1341156.4.peg.3182"/>
<gene>
    <name evidence="3" type="ORF">RASY3_17905</name>
</gene>
<keyword evidence="4" id="KW-1185">Reference proteome</keyword>
<sequence>MGKICKSCGHYYSGEYCDKCGYGKPAEVAESVKKYRKAAKKKPLRMQTEEDKKLYAKWAKEEKQGQVQKRTDPKAKVHFLIVVVIAALIVLGFALYKSGAVFSNTKEEVIQQYFTAISQGDYDKFVKCFPKEIKREYDDDRQASGLSKEEYMKALYQEFTDTYGAGYSITVKFGDMTPLSPDDYDMTAYKEQHGSAPKLSEVCEVVTNIEFRGAKGSQQSKLFIYVGRSGGYWHIFGMDEDMGSINADGSPNEGEIPPVVENEDTIK</sequence>
<reference evidence="3 4" key="1">
    <citation type="submission" date="2013-06" db="EMBL/GenBank/DDBJ databases">
        <title>Rumen cellulosomics: divergent fiber-degrading strategies revealed by comparative genome-wide analysis of six Ruminococcal strains.</title>
        <authorList>
            <person name="Dassa B."/>
            <person name="Borovok I."/>
            <person name="Lamed R."/>
            <person name="Flint H."/>
            <person name="Yeoman C.J."/>
            <person name="White B."/>
            <person name="Bayer E.A."/>
        </authorList>
    </citation>
    <scope>NUCLEOTIDE SEQUENCE [LARGE SCALE GENOMIC DNA]</scope>
    <source>
        <strain evidence="3 4">SY3</strain>
    </source>
</reference>
<dbReference type="EMBL" id="JEOB01000004">
    <property type="protein sequence ID" value="EXM38158.1"/>
    <property type="molecule type" value="Genomic_DNA"/>
</dbReference>
<keyword evidence="2" id="KW-0472">Membrane</keyword>
<dbReference type="OrthoDB" id="1818090at2"/>
<dbReference type="RefSeq" id="WP_037290402.1">
    <property type="nucleotide sequence ID" value="NZ_JEOB01000004.1"/>
</dbReference>
<evidence type="ECO:0008006" key="5">
    <source>
        <dbReference type="Google" id="ProtNLM"/>
    </source>
</evidence>